<feature type="compositionally biased region" description="Basic and acidic residues" evidence="1">
    <location>
        <begin position="395"/>
        <end position="408"/>
    </location>
</feature>
<dbReference type="EMBL" id="BTRK01000006">
    <property type="protein sequence ID" value="GMR61331.1"/>
    <property type="molecule type" value="Genomic_DNA"/>
</dbReference>
<feature type="region of interest" description="Disordered" evidence="1">
    <location>
        <begin position="479"/>
        <end position="534"/>
    </location>
</feature>
<evidence type="ECO:0000256" key="1">
    <source>
        <dbReference type="SAM" id="MobiDB-lite"/>
    </source>
</evidence>
<feature type="region of interest" description="Disordered" evidence="1">
    <location>
        <begin position="395"/>
        <end position="461"/>
    </location>
</feature>
<feature type="region of interest" description="Disordered" evidence="1">
    <location>
        <begin position="347"/>
        <end position="367"/>
    </location>
</feature>
<sequence length="953" mass="109442">MAENSFGVIVDKYDSSFGVWLLFRGTDAYLSALDPRVCNDPLRVGDIVQASTTNNEPRIRRAWPFPESVCTEGDKVVARSIVSYDNEISSNRNIWTDEETGYTSILLVSRDLGIVQTSSQWYHHEFSEAGQSHVLVYLEYHPRKLKNLSTDELIDINWTIIDTRISLPVIPSKDENPSEFLVADKIHKVPVLIMIIQGNSMLGWSYALGDRMVITPADEDFEIGQWVIATVVRSSRREVESHGCTYTALTKEPAQAFSLPDIKVDRGKISMTLTLSRTERRVDNAEVEIRLFHDYWGLHIKYNRERAEWIQGDSSTLRAIVEVVITGDDDFEGRRVNIMAVGPATMPRTVKSLPPPVDPPSGFNHTDDLKKTLVEVERRDKEEVEWVLPPIEVNTPERSESRQSRRSTENTWVNSNNNNESEEWCTQSADQTRAKAYKSDDGWKEEKKERKKEEATRVVSPDERRLLWKDLPMRGLVQNTSVTSSKKNTLGLPKNNGGAAKEDLKPKVQNSGQGKVWADNDNDEVDAPPMRECNDKGLEKKWKLHMSDLGWKMPVETEMRQIPIGEDGWQVRRNQNFRNAPLPDPPPMPVEVLIKKPNFMRDAMNLKSKKCLITKVKYNGDWSEAELIELFILEDTPQLMYHRCGKDSYLKNLPFYTTVGNVVEVHVKKRYEGYYVYDEMWRATRGLELPMKEIIEDRPRIKKLQVIVTANCFSPESQRFNNENVGLEQSFTLLTDDYLNKVVYYGKSIDATKYEDYNFQMIVETRDCPEVQACWVATAVLWMVTKDILDSFGPPPSNPRPPLPRARSPPPRPPVIVDFNSTVDHMAHYNRAAYMPAAPDSRAIIPREERLLKVLDLYKKLLEKEELLQALATQTGNDYKAKLIGFVEVIETSMPHSGSMRKELQLNADFLKSIVENDYCYGIFLDMKEKAIWKVLFNLENNLKAFRTPVFNR</sequence>
<evidence type="ECO:0000313" key="2">
    <source>
        <dbReference type="EMBL" id="GMR61331.1"/>
    </source>
</evidence>
<comment type="caution">
    <text evidence="2">The sequence shown here is derived from an EMBL/GenBank/DDBJ whole genome shotgun (WGS) entry which is preliminary data.</text>
</comment>
<reference evidence="3" key="1">
    <citation type="submission" date="2022-10" db="EMBL/GenBank/DDBJ databases">
        <title>Genome assembly of Pristionchus species.</title>
        <authorList>
            <person name="Yoshida K."/>
            <person name="Sommer R.J."/>
        </authorList>
    </citation>
    <scope>NUCLEOTIDE SEQUENCE [LARGE SCALE GENOMIC DNA]</scope>
    <source>
        <strain evidence="3">RS5460</strain>
    </source>
</reference>
<gene>
    <name evidence="2" type="ORF">PMAYCL1PPCAC_31526</name>
</gene>
<feature type="region of interest" description="Disordered" evidence="1">
    <location>
        <begin position="793"/>
        <end position="812"/>
    </location>
</feature>
<evidence type="ECO:0000313" key="3">
    <source>
        <dbReference type="Proteomes" id="UP001328107"/>
    </source>
</evidence>
<protein>
    <submittedName>
        <fullName evidence="2">Uncharacterized protein</fullName>
    </submittedName>
</protein>
<proteinExistence type="predicted"/>
<dbReference type="AlphaFoldDB" id="A0AAN5DE47"/>
<feature type="compositionally biased region" description="Low complexity" evidence="1">
    <location>
        <begin position="409"/>
        <end position="419"/>
    </location>
</feature>
<accession>A0AAN5DE47</accession>
<organism evidence="2 3">
    <name type="scientific">Pristionchus mayeri</name>
    <dbReference type="NCBI Taxonomy" id="1317129"/>
    <lineage>
        <taxon>Eukaryota</taxon>
        <taxon>Metazoa</taxon>
        <taxon>Ecdysozoa</taxon>
        <taxon>Nematoda</taxon>
        <taxon>Chromadorea</taxon>
        <taxon>Rhabditida</taxon>
        <taxon>Rhabditina</taxon>
        <taxon>Diplogasteromorpha</taxon>
        <taxon>Diplogasteroidea</taxon>
        <taxon>Neodiplogasteridae</taxon>
        <taxon>Pristionchus</taxon>
    </lineage>
</organism>
<name>A0AAN5DE47_9BILA</name>
<feature type="compositionally biased region" description="Polar residues" evidence="1">
    <location>
        <begin position="479"/>
        <end position="488"/>
    </location>
</feature>
<dbReference type="Proteomes" id="UP001328107">
    <property type="component" value="Unassembled WGS sequence"/>
</dbReference>
<feature type="compositionally biased region" description="Basic and acidic residues" evidence="1">
    <location>
        <begin position="437"/>
        <end position="461"/>
    </location>
</feature>
<keyword evidence="3" id="KW-1185">Reference proteome</keyword>